<organism evidence="2 3">
    <name type="scientific">Nitrosarchaeum koreense MY1</name>
    <dbReference type="NCBI Taxonomy" id="1001994"/>
    <lineage>
        <taxon>Archaea</taxon>
        <taxon>Nitrososphaerota</taxon>
        <taxon>Nitrososphaeria</taxon>
        <taxon>Nitrosopumilales</taxon>
        <taxon>Nitrosopumilaceae</taxon>
        <taxon>Nitrosarchaeum</taxon>
    </lineage>
</organism>
<dbReference type="InterPro" id="IPR050684">
    <property type="entry name" value="HTH-Siroheme_Decarb"/>
</dbReference>
<evidence type="ECO:0000313" key="3">
    <source>
        <dbReference type="Proteomes" id="UP000004440"/>
    </source>
</evidence>
<evidence type="ECO:0000313" key="2">
    <source>
        <dbReference type="EMBL" id="EGP93883.1"/>
    </source>
</evidence>
<dbReference type="Gene3D" id="3.30.70.920">
    <property type="match status" value="2"/>
</dbReference>
<proteinExistence type="predicted"/>
<gene>
    <name evidence="2" type="ORF">MY1_1123</name>
</gene>
<dbReference type="Proteomes" id="UP000004440">
    <property type="component" value="Unassembled WGS sequence"/>
</dbReference>
<comment type="caution">
    <text evidence="2">The sequence shown here is derived from an EMBL/GenBank/DDBJ whole genome shotgun (WGS) entry which is preliminary data.</text>
</comment>
<name>F9CX81_9ARCH</name>
<dbReference type="EMBL" id="AFPU01000001">
    <property type="protein sequence ID" value="EGP93883.1"/>
    <property type="molecule type" value="Genomic_DNA"/>
</dbReference>
<dbReference type="OrthoDB" id="8136at2157"/>
<dbReference type="Pfam" id="PF01037">
    <property type="entry name" value="AsnC_trans_reg"/>
    <property type="match status" value="2"/>
</dbReference>
<dbReference type="RefSeq" id="WP_007550745.1">
    <property type="nucleotide sequence ID" value="NZ_AFPU01000001.1"/>
</dbReference>
<dbReference type="SUPFAM" id="SSF54909">
    <property type="entry name" value="Dimeric alpha+beta barrel"/>
    <property type="match status" value="2"/>
</dbReference>
<accession>F9CX81</accession>
<dbReference type="AlphaFoldDB" id="F9CX81"/>
<reference evidence="2 3" key="1">
    <citation type="journal article" date="2011" name="J. Bacteriol.">
        <title>Genome Sequence of an Ammonia-Oxidizing Soil Archaeon, "Candidatus Nitrosoarchaeum koreensis" MY1.</title>
        <authorList>
            <person name="Kim B.K."/>
            <person name="Jung M.Y."/>
            <person name="Yu D.S."/>
            <person name="Park S.J."/>
            <person name="Oh T.K."/>
            <person name="Rhee S.K."/>
            <person name="Kim J.F."/>
        </authorList>
    </citation>
    <scope>NUCLEOTIDE SEQUENCE [LARGE SCALE GENOMIC DNA]</scope>
    <source>
        <strain evidence="2 3">MY1</strain>
    </source>
</reference>
<keyword evidence="3" id="KW-1185">Reference proteome</keyword>
<feature type="domain" description="Transcription regulator AsnC/Lrp ligand binding" evidence="1">
    <location>
        <begin position="15"/>
        <end position="74"/>
    </location>
</feature>
<feature type="domain" description="Transcription regulator AsnC/Lrp ligand binding" evidence="1">
    <location>
        <begin position="101"/>
        <end position="166"/>
    </location>
</feature>
<evidence type="ECO:0000259" key="1">
    <source>
        <dbReference type="Pfam" id="PF01037"/>
    </source>
</evidence>
<sequence>MSKAYVLLSNESGTEDSILSYLNHIESVKEAHGTFGSYDILTKLESSDEQKIQNDISHGIRKIKKISSTLTLLVNEKLSFKKVTKSEKEILDKYMAQAFVIIHCSRSHESSILQELEKIPEILEADNLIGSFEIICKLAAPTYNEISNIISKKIRKISNIKSTITLNVVGNQGFTK</sequence>
<dbReference type="PANTHER" id="PTHR43413:SF6">
    <property type="entry name" value="REGULATORY PROTEIN ASNC"/>
    <property type="match status" value="1"/>
</dbReference>
<protein>
    <submittedName>
        <fullName evidence="2">Transcriptional regulator, AsnC family</fullName>
    </submittedName>
</protein>
<dbReference type="PANTHER" id="PTHR43413">
    <property type="entry name" value="TRANSCRIPTIONAL REGULATOR, ASNC FAMILY"/>
    <property type="match status" value="1"/>
</dbReference>
<dbReference type="STRING" id="1001994.MY1_1123"/>
<dbReference type="InterPro" id="IPR019887">
    <property type="entry name" value="Tscrpt_reg_AsnC/Lrp_C"/>
</dbReference>
<dbReference type="InterPro" id="IPR011008">
    <property type="entry name" value="Dimeric_a/b-barrel"/>
</dbReference>